<organism evidence="2 3">
    <name type="scientific">Spirosoma pollinicola</name>
    <dbReference type="NCBI Taxonomy" id="2057025"/>
    <lineage>
        <taxon>Bacteria</taxon>
        <taxon>Pseudomonadati</taxon>
        <taxon>Bacteroidota</taxon>
        <taxon>Cytophagia</taxon>
        <taxon>Cytophagales</taxon>
        <taxon>Cytophagaceae</taxon>
        <taxon>Spirosoma</taxon>
    </lineage>
</organism>
<dbReference type="Gene3D" id="3.20.20.100">
    <property type="entry name" value="NADP-dependent oxidoreductase domain"/>
    <property type="match status" value="1"/>
</dbReference>
<evidence type="ECO:0000313" key="3">
    <source>
        <dbReference type="Proteomes" id="UP000232883"/>
    </source>
</evidence>
<protein>
    <recommendedName>
        <fullName evidence="1">NADP-dependent oxidoreductase domain-containing protein</fullName>
    </recommendedName>
</protein>
<dbReference type="RefSeq" id="WP_100988322.1">
    <property type="nucleotide sequence ID" value="NZ_CP025096.1"/>
</dbReference>
<reference evidence="2 3" key="1">
    <citation type="submission" date="2017-11" db="EMBL/GenBank/DDBJ databases">
        <title>Taxonomic description and genome sequences of Spirosoma HA7 sp. nov., isolated from pollen microhabitat of Corylus avellana.</title>
        <authorList>
            <person name="Ambika Manirajan B."/>
            <person name="Suarez C."/>
            <person name="Ratering S."/>
            <person name="Geissler-Plaum R."/>
            <person name="Cardinale M."/>
            <person name="Sylvia S."/>
        </authorList>
    </citation>
    <scope>NUCLEOTIDE SEQUENCE [LARGE SCALE GENOMIC DNA]</scope>
    <source>
        <strain evidence="2 3">HA7</strain>
    </source>
</reference>
<keyword evidence="3" id="KW-1185">Reference proteome</keyword>
<evidence type="ECO:0000313" key="2">
    <source>
        <dbReference type="EMBL" id="AUD02605.1"/>
    </source>
</evidence>
<name>A0A2K8YYB0_9BACT</name>
<dbReference type="AlphaFoldDB" id="A0A2K8YYB0"/>
<dbReference type="Proteomes" id="UP000232883">
    <property type="component" value="Chromosome"/>
</dbReference>
<dbReference type="Pfam" id="PF00248">
    <property type="entry name" value="Aldo_ket_red"/>
    <property type="match status" value="1"/>
</dbReference>
<feature type="domain" description="NADP-dependent oxidoreductase" evidence="1">
    <location>
        <begin position="10"/>
        <end position="277"/>
    </location>
</feature>
<dbReference type="EMBL" id="CP025096">
    <property type="protein sequence ID" value="AUD02605.1"/>
    <property type="molecule type" value="Genomic_DNA"/>
</dbReference>
<proteinExistence type="predicted"/>
<dbReference type="OrthoDB" id="9773828at2"/>
<dbReference type="InterPro" id="IPR053135">
    <property type="entry name" value="AKR2_Oxidoreductase"/>
</dbReference>
<sequence>MITLDQLSSLGIGTSRAASLGSRLTPDFFAGLLHLASERGVNLIDTADFYGSGDSERLIARCLKKTGLPFFVVTKAGLPCVNAPGWMSPLNQVVKKIKQRTGTKNNYSAAYLISSVQKSAKRLSVDAVDAFLLHEPSWDDIANADSWEGLAKIRQQGLARYTGVSSNDYRVVEEGIRSGQVQLVQTSTAWQEGSDSPILDLCRMHNIPVVGNQVLRPYKSLQGKFNQQEKAIQELDGLEGMSLPQFLIASVLAEKKIDTVLFGTSDLAHLAHNIASLRYVSALPPSLSRINQLLS</sequence>
<dbReference type="SUPFAM" id="SSF51430">
    <property type="entry name" value="NAD(P)-linked oxidoreductase"/>
    <property type="match status" value="1"/>
</dbReference>
<dbReference type="KEGG" id="spir:CWM47_12640"/>
<dbReference type="InterPro" id="IPR036812">
    <property type="entry name" value="NAD(P)_OxRdtase_dom_sf"/>
</dbReference>
<dbReference type="PANTHER" id="PTHR43312">
    <property type="entry name" value="D-THREO-ALDOSE 1-DEHYDROGENASE"/>
    <property type="match status" value="1"/>
</dbReference>
<gene>
    <name evidence="2" type="ORF">CWM47_12640</name>
</gene>
<dbReference type="InterPro" id="IPR023210">
    <property type="entry name" value="NADP_OxRdtase_dom"/>
</dbReference>
<accession>A0A2K8YYB0</accession>
<evidence type="ECO:0000259" key="1">
    <source>
        <dbReference type="Pfam" id="PF00248"/>
    </source>
</evidence>
<dbReference type="PANTHER" id="PTHR43312:SF1">
    <property type="entry name" value="NADP-DEPENDENT OXIDOREDUCTASE DOMAIN-CONTAINING PROTEIN"/>
    <property type="match status" value="1"/>
</dbReference>